<dbReference type="SUPFAM" id="SSF48371">
    <property type="entry name" value="ARM repeat"/>
    <property type="match status" value="1"/>
</dbReference>
<dbReference type="Proteomes" id="UP000229713">
    <property type="component" value="Unassembled WGS sequence"/>
</dbReference>
<evidence type="ECO:0000313" key="1">
    <source>
        <dbReference type="EMBL" id="PIK84003.1"/>
    </source>
</evidence>
<dbReference type="Pfam" id="PF08713">
    <property type="entry name" value="DNA_alkylation"/>
    <property type="match status" value="1"/>
</dbReference>
<evidence type="ECO:0000313" key="2">
    <source>
        <dbReference type="EMBL" id="UXE35926.1"/>
    </source>
</evidence>
<name>A0A1Y6GNZ7_RAOOR</name>
<dbReference type="InterPro" id="IPR016024">
    <property type="entry name" value="ARM-type_fold"/>
</dbReference>
<organism evidence="1 4">
    <name type="scientific">Raoultella ornithinolytica</name>
    <name type="common">Klebsiella ornithinolytica</name>
    <dbReference type="NCBI Taxonomy" id="54291"/>
    <lineage>
        <taxon>Bacteria</taxon>
        <taxon>Pseudomonadati</taxon>
        <taxon>Pseudomonadota</taxon>
        <taxon>Gammaproteobacteria</taxon>
        <taxon>Enterobacterales</taxon>
        <taxon>Enterobacteriaceae</taxon>
        <taxon>Klebsiella/Raoultella group</taxon>
        <taxon>Raoultella</taxon>
    </lineage>
</organism>
<dbReference type="InterPro" id="IPR014825">
    <property type="entry name" value="DNA_alkylation"/>
</dbReference>
<reference evidence="2" key="2">
    <citation type="submission" date="2022-09" db="EMBL/GenBank/DDBJ databases">
        <title>Multidrug resistance Raoultella ornithinolytica Strain MQB_Silv_108.</title>
        <authorList>
            <person name="Quintela-Baluja M."/>
        </authorList>
    </citation>
    <scope>NUCLEOTIDE SEQUENCE</scope>
    <source>
        <strain evidence="2">MQB_Silv_108</strain>
    </source>
</reference>
<dbReference type="Gene3D" id="1.25.40.290">
    <property type="entry name" value="ARM repeat domains"/>
    <property type="match status" value="1"/>
</dbReference>
<dbReference type="eggNOG" id="COG4335">
    <property type="taxonomic scope" value="Bacteria"/>
</dbReference>
<protein>
    <submittedName>
        <fullName evidence="1">DNA alkylation repair protein</fullName>
    </submittedName>
</protein>
<evidence type="ECO:0000313" key="4">
    <source>
        <dbReference type="Proteomes" id="UP000229713"/>
    </source>
</evidence>
<dbReference type="GeneID" id="93754312"/>
<sequence length="258" mass="28589">MPVEQQRKGATRVADIPDDILHRLSRGELPGANLTEILAIDQAVLLRSVFPELSPVSHQAAEGLAAQGIVKRMAGIARLLLSELGESGFDRCAAHSSDTVRGWACFMLGAAPDLTLDARLHAIYPLADDSHFGVREWAWLALRPHLAHDLDLTIALLTPWTCCASQYIRRFACESLRPRGVWCAHIAELKQQPQRALAILSPLRADPSRYVQDSVANWLNDAGKERAEWVQSLCAQWLADNPSPATLRICQRARRNLI</sequence>
<evidence type="ECO:0000313" key="5">
    <source>
        <dbReference type="Proteomes" id="UP001350972"/>
    </source>
</evidence>
<keyword evidence="5" id="KW-1185">Reference proteome</keyword>
<proteinExistence type="predicted"/>
<dbReference type="EMBL" id="NKYI01000019">
    <property type="protein sequence ID" value="PIK84003.1"/>
    <property type="molecule type" value="Genomic_DNA"/>
</dbReference>
<reference evidence="3 5" key="3">
    <citation type="submission" date="2024-02" db="EMBL/GenBank/DDBJ databases">
        <title>Tn5403 promotes plasmid rearrangements and degradation of the Klebsiella pneumoniae carbapenemase (KPC) transposon Tn4401.</title>
        <authorList>
            <person name="Sheppard A.E."/>
            <person name="Barry K.E."/>
            <person name="Parikh H.I."/>
            <person name="Vegesana K."/>
            <person name="Sebra R."/>
            <person name="George S."/>
            <person name="Sanderson N.D."/>
            <person name="Stoesser N."/>
            <person name="Eyre D.W."/>
            <person name="Crook D.W."/>
            <person name="Walker A.S."/>
            <person name="Mathers A.J."/>
        </authorList>
    </citation>
    <scope>NUCLEOTIDE SEQUENCE [LARGE SCALE GENOMIC DNA]</scope>
    <source>
        <strain evidence="3 5">CAV1921</strain>
    </source>
</reference>
<reference evidence="1 4" key="1">
    <citation type="submission" date="2017-07" db="EMBL/GenBank/DDBJ databases">
        <title>Raoultella ornithinolytica strain HH3 draft genome.</title>
        <authorList>
            <person name="Duceppe M.-O."/>
            <person name="Huang H."/>
            <person name="Phipps-Todd B."/>
        </authorList>
    </citation>
    <scope>NUCLEOTIDE SEQUENCE [LARGE SCALE GENOMIC DNA]</scope>
    <source>
        <strain evidence="1 4">HH3</strain>
    </source>
</reference>
<dbReference type="AlphaFoldDB" id="A0A1Y6GNZ7"/>
<accession>A0A1Y6GNZ7</accession>
<evidence type="ECO:0000313" key="3">
    <source>
        <dbReference type="EMBL" id="WWC09516.1"/>
    </source>
</evidence>
<dbReference type="RefSeq" id="WP_004861654.1">
    <property type="nucleotide sequence ID" value="NZ_ABDFAB020000001.1"/>
</dbReference>
<gene>
    <name evidence="1" type="ORF">CFY86_12505</name>
    <name evidence="3" type="ORF">LM286_14125</name>
    <name evidence="2" type="ORF">N2J37_15230</name>
</gene>
<dbReference type="PaxDb" id="1286170-RORB6_06880"/>
<dbReference type="Proteomes" id="UP001350972">
    <property type="component" value="Chromosome"/>
</dbReference>
<dbReference type="EMBL" id="CP145163">
    <property type="protein sequence ID" value="WWC09516.1"/>
    <property type="molecule type" value="Genomic_DNA"/>
</dbReference>
<dbReference type="Proteomes" id="UP001064206">
    <property type="component" value="Chromosome"/>
</dbReference>
<dbReference type="EMBL" id="CP104450">
    <property type="protein sequence ID" value="UXE35926.1"/>
    <property type="molecule type" value="Genomic_DNA"/>
</dbReference>